<gene>
    <name evidence="1" type="ORF">P5673_031473</name>
</gene>
<name>A0AAD9USV8_ACRCE</name>
<evidence type="ECO:0000313" key="1">
    <source>
        <dbReference type="EMBL" id="KAK2548405.1"/>
    </source>
</evidence>
<proteinExistence type="predicted"/>
<sequence length="67" mass="8036">MKSLNTNFQMTAKELKIKKQMLERMEVTDKQHAEYMNKMFANMERLTGLLRQIMLPQERSPPPQPHF</sequence>
<dbReference type="AlphaFoldDB" id="A0AAD9USV8"/>
<comment type="caution">
    <text evidence="1">The sequence shown here is derived from an EMBL/GenBank/DDBJ whole genome shotgun (WGS) entry which is preliminary data.</text>
</comment>
<reference evidence="1" key="2">
    <citation type="journal article" date="2023" name="Science">
        <title>Genomic signatures of disease resistance in endangered staghorn corals.</title>
        <authorList>
            <person name="Vollmer S.V."/>
            <person name="Selwyn J.D."/>
            <person name="Despard B.A."/>
            <person name="Roesel C.L."/>
        </authorList>
    </citation>
    <scope>NUCLEOTIDE SEQUENCE</scope>
    <source>
        <strain evidence="1">K2</strain>
    </source>
</reference>
<dbReference type="EMBL" id="JARQWQ010000148">
    <property type="protein sequence ID" value="KAK2548405.1"/>
    <property type="molecule type" value="Genomic_DNA"/>
</dbReference>
<keyword evidence="2" id="KW-1185">Reference proteome</keyword>
<evidence type="ECO:0000313" key="2">
    <source>
        <dbReference type="Proteomes" id="UP001249851"/>
    </source>
</evidence>
<protein>
    <submittedName>
        <fullName evidence="1">Uncharacterized protein</fullName>
    </submittedName>
</protein>
<organism evidence="1 2">
    <name type="scientific">Acropora cervicornis</name>
    <name type="common">Staghorn coral</name>
    <dbReference type="NCBI Taxonomy" id="6130"/>
    <lineage>
        <taxon>Eukaryota</taxon>
        <taxon>Metazoa</taxon>
        <taxon>Cnidaria</taxon>
        <taxon>Anthozoa</taxon>
        <taxon>Hexacorallia</taxon>
        <taxon>Scleractinia</taxon>
        <taxon>Astrocoeniina</taxon>
        <taxon>Acroporidae</taxon>
        <taxon>Acropora</taxon>
    </lineage>
</organism>
<reference evidence="1" key="1">
    <citation type="journal article" date="2023" name="G3 (Bethesda)">
        <title>Whole genome assembly and annotation of the endangered Caribbean coral Acropora cervicornis.</title>
        <authorList>
            <person name="Selwyn J.D."/>
            <person name="Vollmer S.V."/>
        </authorList>
    </citation>
    <scope>NUCLEOTIDE SEQUENCE</scope>
    <source>
        <strain evidence="1">K2</strain>
    </source>
</reference>
<dbReference type="Proteomes" id="UP001249851">
    <property type="component" value="Unassembled WGS sequence"/>
</dbReference>
<accession>A0AAD9USV8</accession>